<dbReference type="InterPro" id="IPR007507">
    <property type="entry name" value="Glycos_transf_N"/>
</dbReference>
<name>A0ABM9PHB1_9FLAO</name>
<evidence type="ECO:0000259" key="8">
    <source>
        <dbReference type="Pfam" id="PF04413"/>
    </source>
</evidence>
<dbReference type="EC" id="2.4.99.12" evidence="2 7"/>
<comment type="subcellular location">
    <subcellularLocation>
        <location evidence="7">Cell membrane</location>
    </subcellularLocation>
</comment>
<comment type="pathway">
    <text evidence="1 7">Bacterial outer membrane biogenesis; LPS core biosynthesis.</text>
</comment>
<comment type="caution">
    <text evidence="9">The sequence shown here is derived from an EMBL/GenBank/DDBJ whole genome shotgun (WGS) entry which is preliminary data.</text>
</comment>
<accession>A0ABM9PHB1</accession>
<reference evidence="9 10" key="1">
    <citation type="submission" date="2024-05" db="EMBL/GenBank/DDBJ databases">
        <authorList>
            <person name="Duchaud E."/>
        </authorList>
    </citation>
    <scope>NUCLEOTIDE SEQUENCE [LARGE SCALE GENOMIC DNA]</scope>
    <source>
        <strain evidence="9">Ena-SAMPLE-TAB-13-05-2024-13:56:06:370-140305</strain>
    </source>
</reference>
<dbReference type="GO" id="GO:0043842">
    <property type="term" value="F:Kdo transferase activity"/>
    <property type="evidence" value="ECO:0007669"/>
    <property type="project" value="UniProtKB-EC"/>
</dbReference>
<keyword evidence="7" id="KW-1003">Cell membrane</keyword>
<comment type="function">
    <text evidence="7">Involved in lipopolysaccharide (LPS) biosynthesis. Catalyzes the transfer of 3-deoxy-D-manno-octulosonate (Kdo) residue(s) from CMP-Kdo to lipid IV(A), the tetraacyldisaccharide-1,4'-bisphosphate precursor of lipid A.</text>
</comment>
<evidence type="ECO:0000256" key="1">
    <source>
        <dbReference type="ARBA" id="ARBA00004713"/>
    </source>
</evidence>
<comment type="catalytic activity">
    <reaction evidence="6 7">
        <text>lipid IVA (E. coli) + CMP-3-deoxy-beta-D-manno-octulosonate = alpha-Kdo-(2-&gt;6)-lipid IVA (E. coli) + CMP + H(+)</text>
        <dbReference type="Rhea" id="RHEA:28066"/>
        <dbReference type="ChEBI" id="CHEBI:15378"/>
        <dbReference type="ChEBI" id="CHEBI:58603"/>
        <dbReference type="ChEBI" id="CHEBI:60364"/>
        <dbReference type="ChEBI" id="CHEBI:60377"/>
        <dbReference type="ChEBI" id="CHEBI:85987"/>
        <dbReference type="EC" id="2.4.99.12"/>
    </reaction>
</comment>
<keyword evidence="9" id="KW-0328">Glycosyltransferase</keyword>
<dbReference type="Pfam" id="PF04413">
    <property type="entry name" value="Glycos_transf_N"/>
    <property type="match status" value="1"/>
</dbReference>
<evidence type="ECO:0000313" key="9">
    <source>
        <dbReference type="EMBL" id="CAL2104989.1"/>
    </source>
</evidence>
<keyword evidence="7" id="KW-0448">Lipopolysaccharide biosynthesis</keyword>
<dbReference type="EMBL" id="CAXJRC010000002">
    <property type="protein sequence ID" value="CAL2104989.1"/>
    <property type="molecule type" value="Genomic_DNA"/>
</dbReference>
<keyword evidence="10" id="KW-1185">Reference proteome</keyword>
<keyword evidence="7" id="KW-0812">Transmembrane</keyword>
<sequence>MNFIYNIVIHPIYFILKIIALFNSKINLFVNGRKKSFQLLETIKPTDKTIWFHAASLGEFEQGRPIIEYLKKSSPDYKIVLTFFSPSGYEVRKNYNKADVICYLPFDTKRNMQKFISLVHPEVAIIIKYEFWPNLLNQLKKENITTILASGIFREKQLFFKPYGAFMRKKLEAFHHFFVQNESSKNLLNSINFSNVTISGDTRFDRVYDILQQKNHLDFIKDFQQNCFTIVAGSTWKEDEELLIEYINTKMQNNEKVIIAPHNINHKEIARIKNNIQTKKVILFSEHNNKKLSDYDVLIIDTIGLLTKIYAHADIAYVGGGLATGLHNILEPATYGIPVIFGGKKHFKFQEAIDLINRKSVTIVTDFEQLSSIFVTLKANKSLRESMGTLNIEYIRENIGATKLITDFLHSQLK</sequence>
<dbReference type="PANTHER" id="PTHR42755:SF1">
    <property type="entry name" value="3-DEOXY-D-MANNO-OCTULOSONIC ACID TRANSFERASE, MITOCHONDRIAL-RELATED"/>
    <property type="match status" value="1"/>
</dbReference>
<evidence type="ECO:0000313" key="10">
    <source>
        <dbReference type="Proteomes" id="UP001497602"/>
    </source>
</evidence>
<gene>
    <name evidence="9" type="ORF">T190115A13A_110125</name>
</gene>
<keyword evidence="7" id="KW-1133">Transmembrane helix</keyword>
<dbReference type="InterPro" id="IPR038107">
    <property type="entry name" value="Glycos_transf_N_sf"/>
</dbReference>
<dbReference type="PANTHER" id="PTHR42755">
    <property type="entry name" value="3-DEOXY-MANNO-OCTULOSONATE CYTIDYLYLTRANSFERASE"/>
    <property type="match status" value="1"/>
</dbReference>
<evidence type="ECO:0000256" key="5">
    <source>
        <dbReference type="ARBA" id="ARBA00031445"/>
    </source>
</evidence>
<evidence type="ECO:0000256" key="3">
    <source>
        <dbReference type="ARBA" id="ARBA00019077"/>
    </source>
</evidence>
<dbReference type="Gene3D" id="3.40.50.11720">
    <property type="entry name" value="3-Deoxy-D-manno-octulosonic-acid transferase, N-terminal domain"/>
    <property type="match status" value="1"/>
</dbReference>
<proteinExistence type="inferred from homology"/>
<organism evidence="9 10">
    <name type="scientific">Tenacibaculum vairaonense</name>
    <dbReference type="NCBI Taxonomy" id="3137860"/>
    <lineage>
        <taxon>Bacteria</taxon>
        <taxon>Pseudomonadati</taxon>
        <taxon>Bacteroidota</taxon>
        <taxon>Flavobacteriia</taxon>
        <taxon>Flavobacteriales</taxon>
        <taxon>Flavobacteriaceae</taxon>
        <taxon>Tenacibaculum</taxon>
    </lineage>
</organism>
<dbReference type="RefSeq" id="WP_348736738.1">
    <property type="nucleotide sequence ID" value="NZ_CAXJRC010000002.1"/>
</dbReference>
<feature type="domain" description="3-deoxy-D-manno-octulosonic-acid transferase N-terminal" evidence="8">
    <location>
        <begin position="37"/>
        <end position="205"/>
    </location>
</feature>
<dbReference type="Proteomes" id="UP001497602">
    <property type="component" value="Unassembled WGS sequence"/>
</dbReference>
<feature type="transmembrane region" description="Helical" evidence="7">
    <location>
        <begin position="12"/>
        <end position="30"/>
    </location>
</feature>
<protein>
    <recommendedName>
        <fullName evidence="3 7">3-deoxy-D-manno-octulosonic acid transferase</fullName>
        <shortName evidence="7">Kdo transferase</shortName>
        <ecNumber evidence="2 7">2.4.99.12</ecNumber>
    </recommendedName>
    <alternativeName>
        <fullName evidence="5 7">Lipid IV(A) 3-deoxy-D-manno-octulosonic acid transferase</fullName>
    </alternativeName>
</protein>
<evidence type="ECO:0000256" key="2">
    <source>
        <dbReference type="ARBA" id="ARBA00012621"/>
    </source>
</evidence>
<evidence type="ECO:0000256" key="4">
    <source>
        <dbReference type="ARBA" id="ARBA00022679"/>
    </source>
</evidence>
<evidence type="ECO:0000256" key="7">
    <source>
        <dbReference type="RuleBase" id="RU365103"/>
    </source>
</evidence>
<dbReference type="InterPro" id="IPR039901">
    <property type="entry name" value="Kdotransferase"/>
</dbReference>
<comment type="similarity">
    <text evidence="7">Belongs to the glycosyltransferase group 1 family.</text>
</comment>
<keyword evidence="7" id="KW-0472">Membrane</keyword>
<dbReference type="Gene3D" id="3.40.50.2000">
    <property type="entry name" value="Glycogen Phosphorylase B"/>
    <property type="match status" value="1"/>
</dbReference>
<keyword evidence="4 7" id="KW-0808">Transferase</keyword>
<evidence type="ECO:0000256" key="6">
    <source>
        <dbReference type="ARBA" id="ARBA00049183"/>
    </source>
</evidence>